<feature type="transmembrane region" description="Helical" evidence="2">
    <location>
        <begin position="76"/>
        <end position="97"/>
    </location>
</feature>
<keyword evidence="4" id="KW-1185">Reference proteome</keyword>
<keyword evidence="2" id="KW-0472">Membrane</keyword>
<protein>
    <submittedName>
        <fullName evidence="3">Uncharacterized protein</fullName>
    </submittedName>
</protein>
<dbReference type="AlphaFoldDB" id="A0A8E2DLI8"/>
<organism evidence="3 4">
    <name type="scientific">Obba rivulosa</name>
    <dbReference type="NCBI Taxonomy" id="1052685"/>
    <lineage>
        <taxon>Eukaryota</taxon>
        <taxon>Fungi</taxon>
        <taxon>Dikarya</taxon>
        <taxon>Basidiomycota</taxon>
        <taxon>Agaricomycotina</taxon>
        <taxon>Agaricomycetes</taxon>
        <taxon>Polyporales</taxon>
        <taxon>Gelatoporiaceae</taxon>
        <taxon>Obba</taxon>
    </lineage>
</organism>
<evidence type="ECO:0000313" key="3">
    <source>
        <dbReference type="EMBL" id="OCH92590.1"/>
    </source>
</evidence>
<dbReference type="Proteomes" id="UP000250043">
    <property type="component" value="Unassembled WGS sequence"/>
</dbReference>
<feature type="region of interest" description="Disordered" evidence="1">
    <location>
        <begin position="382"/>
        <end position="503"/>
    </location>
</feature>
<evidence type="ECO:0000256" key="1">
    <source>
        <dbReference type="SAM" id="MobiDB-lite"/>
    </source>
</evidence>
<feature type="compositionally biased region" description="Polar residues" evidence="1">
    <location>
        <begin position="479"/>
        <end position="494"/>
    </location>
</feature>
<dbReference type="EMBL" id="KV722366">
    <property type="protein sequence ID" value="OCH92590.1"/>
    <property type="molecule type" value="Genomic_DNA"/>
</dbReference>
<feature type="transmembrane region" description="Helical" evidence="2">
    <location>
        <begin position="20"/>
        <end position="43"/>
    </location>
</feature>
<evidence type="ECO:0000313" key="4">
    <source>
        <dbReference type="Proteomes" id="UP000250043"/>
    </source>
</evidence>
<keyword evidence="2" id="KW-0812">Transmembrane</keyword>
<name>A0A8E2DLI8_9APHY</name>
<proteinExistence type="predicted"/>
<gene>
    <name evidence="3" type="ORF">OBBRIDRAFT_791039</name>
</gene>
<accession>A0A8E2DLI8</accession>
<reference evidence="3 4" key="1">
    <citation type="submission" date="2016-07" db="EMBL/GenBank/DDBJ databases">
        <title>Draft genome of the white-rot fungus Obba rivulosa 3A-2.</title>
        <authorList>
            <consortium name="DOE Joint Genome Institute"/>
            <person name="Miettinen O."/>
            <person name="Riley R."/>
            <person name="Acob R."/>
            <person name="Barry K."/>
            <person name="Cullen D."/>
            <person name="De Vries R."/>
            <person name="Hainaut M."/>
            <person name="Hatakka A."/>
            <person name="Henrissat B."/>
            <person name="Hilden K."/>
            <person name="Kuo R."/>
            <person name="Labutti K."/>
            <person name="Lipzen A."/>
            <person name="Makela M.R."/>
            <person name="Sandor L."/>
            <person name="Spatafora J.W."/>
            <person name="Grigoriev I.V."/>
            <person name="Hibbett D.S."/>
        </authorList>
    </citation>
    <scope>NUCLEOTIDE SEQUENCE [LARGE SCALE GENOMIC DNA]</scope>
    <source>
        <strain evidence="3 4">3A-2</strain>
    </source>
</reference>
<feature type="transmembrane region" description="Helical" evidence="2">
    <location>
        <begin position="166"/>
        <end position="186"/>
    </location>
</feature>
<sequence>MPVNTTLVNFSALLGSKSYTLAYALPLLCLSLVLTFAGVFLTLDRTRSFVPRPIGMTLRTDNPTKLREVENTMRRVFLLEGGVGGMATGYTFGVHLATFLSLLVPASTNSAPMSPRSFLATWVLSATASSYLAGRFRYATLVMAGVSGFSELALGIAIIIHPPLVVRVALTATFIPVGLLLCLLPIKRTQRPTLRLSMSSNGAFSAVFAIALLADVASWSDAWERLWVPDGSQWATPQEKGLSAAFCLLILAGCACDWFLSKRLGENPDQQWDDCLADYTANLPSSGRPGTFTPLASFWGRHFGYAASNPDVKGIIFPTDADLKLPPPLPYKLQKQRSSDSTGPPKFLVRPDQLRKPRNKFLPGTRRAREAVKFRALDSDDLFSSDEEDDDEMTLGHDEKPRVRPPISWTASVTTLADEASAAERHRGSKTSQKSSERGSDTVVAVDSPEYEEDVTAGATRNNDSREWTPAFLRRHSIPSHSVPESNGGIQRMSSPVGKQGSGELDWVPPPTESFLPYSPVPATPSLIRAIDRISMAQQVAYGVRAQSPPPIPGMGVGDLAPPSNGARVGGLSWDAFWQDVRAKAGHGFN</sequence>
<feature type="region of interest" description="Disordered" evidence="1">
    <location>
        <begin position="327"/>
        <end position="365"/>
    </location>
</feature>
<feature type="transmembrane region" description="Helical" evidence="2">
    <location>
        <begin position="198"/>
        <end position="220"/>
    </location>
</feature>
<keyword evidence="2" id="KW-1133">Transmembrane helix</keyword>
<dbReference type="OrthoDB" id="3364886at2759"/>
<evidence type="ECO:0000256" key="2">
    <source>
        <dbReference type="SAM" id="Phobius"/>
    </source>
</evidence>
<feature type="compositionally biased region" description="Acidic residues" evidence="1">
    <location>
        <begin position="382"/>
        <end position="393"/>
    </location>
</feature>
<feature type="transmembrane region" description="Helical" evidence="2">
    <location>
        <begin position="117"/>
        <end position="134"/>
    </location>
</feature>
<feature type="transmembrane region" description="Helical" evidence="2">
    <location>
        <begin position="141"/>
        <end position="160"/>
    </location>
</feature>